<dbReference type="GO" id="GO:0004714">
    <property type="term" value="F:transmembrane receptor protein tyrosine kinase activity"/>
    <property type="evidence" value="ECO:0007669"/>
    <property type="project" value="UniProtKB-EC"/>
</dbReference>
<feature type="chain" id="PRO_5025529454" description="Tyrosine-protein kinase RYK" evidence="24">
    <location>
        <begin position="40"/>
        <end position="589"/>
    </location>
</feature>
<evidence type="ECO:0000256" key="8">
    <source>
        <dbReference type="ARBA" id="ARBA00022687"/>
    </source>
</evidence>
<keyword evidence="11" id="KW-0547">Nucleotide-binding</keyword>
<keyword evidence="28" id="KW-1185">Reference proteome</keyword>
<dbReference type="InterPro" id="IPR001245">
    <property type="entry name" value="Ser-Thr/Tyr_kinase_cat_dom"/>
</dbReference>
<dbReference type="PROSITE" id="PS00109">
    <property type="entry name" value="PROTEIN_KINASE_TYR"/>
    <property type="match status" value="1"/>
</dbReference>
<dbReference type="Proteomes" id="UP000472267">
    <property type="component" value="Chromosome 23"/>
</dbReference>
<accession>A0A672ITC6</accession>
<dbReference type="GO" id="GO:0060071">
    <property type="term" value="P:Wnt signaling pathway, planar cell polarity pathway"/>
    <property type="evidence" value="ECO:0007669"/>
    <property type="project" value="UniProtKB-ARBA"/>
</dbReference>
<evidence type="ECO:0000256" key="23">
    <source>
        <dbReference type="SAM" id="Phobius"/>
    </source>
</evidence>
<evidence type="ECO:0000259" key="25">
    <source>
        <dbReference type="PROSITE" id="PS50011"/>
    </source>
</evidence>
<dbReference type="AlphaFoldDB" id="A0A672ITC6"/>
<evidence type="ECO:0000256" key="11">
    <source>
        <dbReference type="ARBA" id="ARBA00022741"/>
    </source>
</evidence>
<evidence type="ECO:0000256" key="22">
    <source>
        <dbReference type="ARBA" id="ARBA00071256"/>
    </source>
</evidence>
<dbReference type="GO" id="GO:0010976">
    <property type="term" value="P:positive regulation of neuron projection development"/>
    <property type="evidence" value="ECO:0007669"/>
    <property type="project" value="TreeGrafter"/>
</dbReference>
<keyword evidence="16" id="KW-0829">Tyrosine-protein kinase</keyword>
<dbReference type="GO" id="GO:0043235">
    <property type="term" value="C:receptor complex"/>
    <property type="evidence" value="ECO:0007669"/>
    <property type="project" value="TreeGrafter"/>
</dbReference>
<dbReference type="SMART" id="SM00469">
    <property type="entry name" value="WIF"/>
    <property type="match status" value="1"/>
</dbReference>
<dbReference type="GO" id="GO:0005886">
    <property type="term" value="C:plasma membrane"/>
    <property type="evidence" value="ECO:0007669"/>
    <property type="project" value="TreeGrafter"/>
</dbReference>
<evidence type="ECO:0000256" key="1">
    <source>
        <dbReference type="ARBA" id="ARBA00004123"/>
    </source>
</evidence>
<sequence>MSGLIRGSGCPSESRGSPHSLPRRFGGFFLLLLLDGACCLTSLGSPLGVNHNNSPNVNIYMSVEEVKKLLGLNAELYYVRDDVVNHYALSFNMPVPTDTNSLYFTWFSKTKVDYRLAFHMDNPAALSQPRSNISTQGEMPRTPSVFRVDMVCSGKVEDEAFLTMQLNVTIHASNYTVLNFKRRKMCTIATIPEPPLALNGVATPTTSTQVFYISVSVCCIVIFLVAIILAILHLHSMKRVEMEDSVSESGSSQGLSQPSTQTTQYLRADTPNNAAPVTSYPSLRIEKNDLRSVTLMEAKAKVKDIAISRERVTLRDVLHEGTFGRIFHGVLLDEKDPSKEKQVFVKTVKDHASEVQVTMMLTESCKLRGLHHRNLLPISHVCTEDGEKPMVLLPFMAWGNLKLFLRQCKLAEANNPQAVSQQDLVYMAIQIACGMSYLARREVIHKDLAARNCVIDDSMQVKITDNALARDLFPMDYHCLGDNENRPVRWMALESLLNNDFSSASDVWAFGVTLWELMTLGQTPYVDIDPFEMSAYLKDGYRIAQPINCPDELFAVMACCWALDPEERPKFQQLVQCLTEFHAALGAYV</sequence>
<reference evidence="27" key="3">
    <citation type="submission" date="2025-09" db="UniProtKB">
        <authorList>
            <consortium name="Ensembl"/>
        </authorList>
    </citation>
    <scope>IDENTIFICATION</scope>
</reference>
<evidence type="ECO:0000256" key="18">
    <source>
        <dbReference type="ARBA" id="ARBA00023180"/>
    </source>
</evidence>
<keyword evidence="10 24" id="KW-0732">Signal</keyword>
<evidence type="ECO:0000256" key="9">
    <source>
        <dbReference type="ARBA" id="ARBA00022692"/>
    </source>
</evidence>
<dbReference type="FunFam" id="1.10.510.10:FF:000165">
    <property type="entry name" value="Tyrosine-protein kinase RYK"/>
    <property type="match status" value="1"/>
</dbReference>
<dbReference type="InterPro" id="IPR038677">
    <property type="entry name" value="WIF_sf"/>
</dbReference>
<evidence type="ECO:0000256" key="10">
    <source>
        <dbReference type="ARBA" id="ARBA00022729"/>
    </source>
</evidence>
<organism evidence="27 28">
    <name type="scientific">Salarias fasciatus</name>
    <name type="common">Jewelled blenny</name>
    <name type="synonym">Blennius fasciatus</name>
    <dbReference type="NCBI Taxonomy" id="181472"/>
    <lineage>
        <taxon>Eukaryota</taxon>
        <taxon>Metazoa</taxon>
        <taxon>Chordata</taxon>
        <taxon>Craniata</taxon>
        <taxon>Vertebrata</taxon>
        <taxon>Euteleostomi</taxon>
        <taxon>Actinopterygii</taxon>
        <taxon>Neopterygii</taxon>
        <taxon>Teleostei</taxon>
        <taxon>Neoteleostei</taxon>
        <taxon>Acanthomorphata</taxon>
        <taxon>Ovalentaria</taxon>
        <taxon>Blenniimorphae</taxon>
        <taxon>Blenniiformes</taxon>
        <taxon>Blennioidei</taxon>
        <taxon>Blenniidae</taxon>
        <taxon>Salariinae</taxon>
        <taxon>Salarias</taxon>
    </lineage>
</organism>
<evidence type="ECO:0000256" key="5">
    <source>
        <dbReference type="ARBA" id="ARBA00022490"/>
    </source>
</evidence>
<evidence type="ECO:0000256" key="16">
    <source>
        <dbReference type="ARBA" id="ARBA00023137"/>
    </source>
</evidence>
<comment type="subcellular location">
    <subcellularLocation>
        <location evidence="3">Cytoplasm</location>
    </subcellularLocation>
    <subcellularLocation>
        <location evidence="2">Membrane</location>
        <topology evidence="2">Single-pass type I membrane protein</topology>
    </subcellularLocation>
    <subcellularLocation>
        <location evidence="1">Nucleus</location>
    </subcellularLocation>
</comment>
<dbReference type="Gene3D" id="2.60.40.2170">
    <property type="entry name" value="Wnt, WIF domain"/>
    <property type="match status" value="1"/>
</dbReference>
<dbReference type="GO" id="GO:0005737">
    <property type="term" value="C:cytoplasm"/>
    <property type="evidence" value="ECO:0007669"/>
    <property type="project" value="UniProtKB-SubCell"/>
</dbReference>
<dbReference type="Pfam" id="PF07714">
    <property type="entry name" value="PK_Tyr_Ser-Thr"/>
    <property type="match status" value="1"/>
</dbReference>
<keyword evidence="8" id="KW-0879">Wnt signaling pathway</keyword>
<name>A0A672ITC6_SALFA</name>
<dbReference type="Ensembl" id="ENSSFAT00005045868.1">
    <property type="protein sequence ID" value="ENSSFAP00005044304.1"/>
    <property type="gene ID" value="ENSSFAG00005021652.1"/>
</dbReference>
<keyword evidence="7" id="KW-0808">Transferase</keyword>
<keyword evidence="15 23" id="KW-0472">Membrane</keyword>
<dbReference type="GO" id="GO:0051897">
    <property type="term" value="P:positive regulation of phosphatidylinositol 3-kinase/protein kinase B signal transduction"/>
    <property type="evidence" value="ECO:0007669"/>
    <property type="project" value="TreeGrafter"/>
</dbReference>
<keyword evidence="12" id="KW-0418">Kinase</keyword>
<evidence type="ECO:0000256" key="2">
    <source>
        <dbReference type="ARBA" id="ARBA00004479"/>
    </source>
</evidence>
<dbReference type="GO" id="GO:0005524">
    <property type="term" value="F:ATP binding"/>
    <property type="evidence" value="ECO:0007669"/>
    <property type="project" value="UniProtKB-KW"/>
</dbReference>
<dbReference type="EC" id="2.7.10.1" evidence="4"/>
<dbReference type="Gene3D" id="1.10.510.10">
    <property type="entry name" value="Transferase(Phosphotransferase) domain 1"/>
    <property type="match status" value="1"/>
</dbReference>
<dbReference type="GO" id="GO:0007169">
    <property type="term" value="P:cell surface receptor protein tyrosine kinase signaling pathway"/>
    <property type="evidence" value="ECO:0007669"/>
    <property type="project" value="TreeGrafter"/>
</dbReference>
<keyword evidence="13" id="KW-0067">ATP-binding</keyword>
<keyword evidence="17" id="KW-0675">Receptor</keyword>
<dbReference type="PROSITE" id="PS50011">
    <property type="entry name" value="PROTEIN_KINASE_DOM"/>
    <property type="match status" value="1"/>
</dbReference>
<dbReference type="CDD" id="cd05043">
    <property type="entry name" value="PTK_Ryk"/>
    <property type="match status" value="1"/>
</dbReference>
<feature type="transmembrane region" description="Helical" evidence="23">
    <location>
        <begin position="210"/>
        <end position="232"/>
    </location>
</feature>
<keyword evidence="6" id="KW-0597">Phosphoprotein</keyword>
<dbReference type="PANTHER" id="PTHR24416:SF349">
    <property type="entry name" value="TYROSINE-PROTEIN KINASE RYK"/>
    <property type="match status" value="1"/>
</dbReference>
<evidence type="ECO:0000256" key="12">
    <source>
        <dbReference type="ARBA" id="ARBA00022777"/>
    </source>
</evidence>
<reference evidence="27" key="1">
    <citation type="submission" date="2019-06" db="EMBL/GenBank/DDBJ databases">
        <authorList>
            <consortium name="Wellcome Sanger Institute Data Sharing"/>
        </authorList>
    </citation>
    <scope>NUCLEOTIDE SEQUENCE [LARGE SCALE GENOMIC DNA]</scope>
</reference>
<proteinExistence type="predicted"/>
<gene>
    <name evidence="27" type="primary">ryk</name>
</gene>
<keyword evidence="14 23" id="KW-1133">Transmembrane helix</keyword>
<dbReference type="SUPFAM" id="SSF56112">
    <property type="entry name" value="Protein kinase-like (PK-like)"/>
    <property type="match status" value="1"/>
</dbReference>
<dbReference type="GO" id="GO:0005634">
    <property type="term" value="C:nucleus"/>
    <property type="evidence" value="ECO:0007669"/>
    <property type="project" value="UniProtKB-SubCell"/>
</dbReference>
<evidence type="ECO:0000256" key="15">
    <source>
        <dbReference type="ARBA" id="ARBA00023136"/>
    </source>
</evidence>
<reference evidence="27" key="2">
    <citation type="submission" date="2025-08" db="UniProtKB">
        <authorList>
            <consortium name="Ensembl"/>
        </authorList>
    </citation>
    <scope>IDENTIFICATION</scope>
</reference>
<keyword evidence="5" id="KW-0963">Cytoplasm</keyword>
<evidence type="ECO:0000256" key="7">
    <source>
        <dbReference type="ARBA" id="ARBA00022679"/>
    </source>
</evidence>
<keyword evidence="18" id="KW-0325">Glycoprotein</keyword>
<dbReference type="Pfam" id="PF02019">
    <property type="entry name" value="WIF"/>
    <property type="match status" value="1"/>
</dbReference>
<evidence type="ECO:0000256" key="14">
    <source>
        <dbReference type="ARBA" id="ARBA00022989"/>
    </source>
</evidence>
<evidence type="ECO:0000256" key="17">
    <source>
        <dbReference type="ARBA" id="ARBA00023170"/>
    </source>
</evidence>
<evidence type="ECO:0000256" key="24">
    <source>
        <dbReference type="SAM" id="SignalP"/>
    </source>
</evidence>
<feature type="signal peptide" evidence="24">
    <location>
        <begin position="1"/>
        <end position="39"/>
    </location>
</feature>
<feature type="domain" description="WIF" evidence="26">
    <location>
        <begin position="59"/>
        <end position="186"/>
    </location>
</feature>
<dbReference type="InterPro" id="IPR003306">
    <property type="entry name" value="WIF"/>
</dbReference>
<evidence type="ECO:0000256" key="19">
    <source>
        <dbReference type="ARBA" id="ARBA00023242"/>
    </source>
</evidence>
<evidence type="ECO:0000256" key="6">
    <source>
        <dbReference type="ARBA" id="ARBA00022553"/>
    </source>
</evidence>
<dbReference type="GO" id="GO:0007409">
    <property type="term" value="P:axonogenesis"/>
    <property type="evidence" value="ECO:0007669"/>
    <property type="project" value="TreeGrafter"/>
</dbReference>
<evidence type="ECO:0000256" key="21">
    <source>
        <dbReference type="ARBA" id="ARBA00064150"/>
    </source>
</evidence>
<dbReference type="PROSITE" id="PS50814">
    <property type="entry name" value="WIF"/>
    <property type="match status" value="1"/>
</dbReference>
<evidence type="ECO:0000259" key="26">
    <source>
        <dbReference type="PROSITE" id="PS50814"/>
    </source>
</evidence>
<evidence type="ECO:0000256" key="20">
    <source>
        <dbReference type="ARBA" id="ARBA00053095"/>
    </source>
</evidence>
<feature type="domain" description="Protein kinase" evidence="25">
    <location>
        <begin position="312"/>
        <end position="585"/>
    </location>
</feature>
<protein>
    <recommendedName>
        <fullName evidence="22">Tyrosine-protein kinase RYK</fullName>
        <ecNumber evidence="4">2.7.10.1</ecNumber>
    </recommendedName>
</protein>
<dbReference type="InterPro" id="IPR008266">
    <property type="entry name" value="Tyr_kinase_AS"/>
</dbReference>
<dbReference type="PANTHER" id="PTHR24416">
    <property type="entry name" value="TYROSINE-PROTEIN KINASE RECEPTOR"/>
    <property type="match status" value="1"/>
</dbReference>
<evidence type="ECO:0000256" key="3">
    <source>
        <dbReference type="ARBA" id="ARBA00004496"/>
    </source>
</evidence>
<comment type="subunit">
    <text evidence="21">Interacts with DVL1 (via PDZ domain).</text>
</comment>
<evidence type="ECO:0000256" key="13">
    <source>
        <dbReference type="ARBA" id="ARBA00022840"/>
    </source>
</evidence>
<evidence type="ECO:0000313" key="27">
    <source>
        <dbReference type="Ensembl" id="ENSSFAP00005044304.1"/>
    </source>
</evidence>
<dbReference type="InterPro" id="IPR050122">
    <property type="entry name" value="RTK"/>
</dbReference>
<dbReference type="Gene3D" id="3.30.200.20">
    <property type="entry name" value="Phosphorylase Kinase, domain 1"/>
    <property type="match status" value="1"/>
</dbReference>
<comment type="function">
    <text evidence="20">May be a coreceptor along with FZD8 of Wnt proteins, such as WNT1, WNT3, WNT3A and WNT5A. Involved in neuron differentiation, axon guidance, corpus callosum establishment and neurite outgrowth. In response to WNT3 stimulation, receptor C-terminal cleavage occurs in its transmembrane region and allows the C-terminal intracellular product to translocate from the cytoplasm to the nucleus where it plays a crucial role in neuronal development.</text>
</comment>
<evidence type="ECO:0000313" key="28">
    <source>
        <dbReference type="Proteomes" id="UP000472267"/>
    </source>
</evidence>
<dbReference type="FunFam" id="2.60.40.2170:FF:000002">
    <property type="entry name" value="Tyrosine-protein kinase RYK"/>
    <property type="match status" value="1"/>
</dbReference>
<evidence type="ECO:0000256" key="4">
    <source>
        <dbReference type="ARBA" id="ARBA00011902"/>
    </source>
</evidence>
<dbReference type="PRINTS" id="PR00109">
    <property type="entry name" value="TYRKINASE"/>
</dbReference>
<dbReference type="FunFam" id="3.30.200.20:FF:000218">
    <property type="entry name" value="Tyrosine-protein kinase RYK"/>
    <property type="match status" value="1"/>
</dbReference>
<dbReference type="InterPro" id="IPR000719">
    <property type="entry name" value="Prot_kinase_dom"/>
</dbReference>
<keyword evidence="9 23" id="KW-0812">Transmembrane</keyword>
<keyword evidence="19" id="KW-0539">Nucleus</keyword>
<dbReference type="InterPro" id="IPR011009">
    <property type="entry name" value="Kinase-like_dom_sf"/>
</dbReference>